<dbReference type="KEGG" id="whr:OG579_20395"/>
<name>A0AAU4K1Y4_9NOCA</name>
<gene>
    <name evidence="1" type="ORF">OG579_20395</name>
</gene>
<evidence type="ECO:0008006" key="3">
    <source>
        <dbReference type="Google" id="ProtNLM"/>
    </source>
</evidence>
<proteinExistence type="predicted"/>
<dbReference type="EMBL" id="CP108021">
    <property type="protein sequence ID" value="WUM20017.1"/>
    <property type="molecule type" value="Genomic_DNA"/>
</dbReference>
<accession>A0AAU4K1Y4</accession>
<reference evidence="1 2" key="1">
    <citation type="submission" date="2022-10" db="EMBL/GenBank/DDBJ databases">
        <title>The complete genomes of actinobacterial strains from the NBC collection.</title>
        <authorList>
            <person name="Joergensen T.S."/>
            <person name="Alvarez Arevalo M."/>
            <person name="Sterndorff E.B."/>
            <person name="Faurdal D."/>
            <person name="Vuksanovic O."/>
            <person name="Mourched A.-S."/>
            <person name="Charusanti P."/>
            <person name="Shaw S."/>
            <person name="Blin K."/>
            <person name="Weber T."/>
        </authorList>
    </citation>
    <scope>NUCLEOTIDE SEQUENCE [LARGE SCALE GENOMIC DNA]</scope>
    <source>
        <strain evidence="1 2">NBC_00319</strain>
    </source>
</reference>
<organism evidence="1 2">
    <name type="scientific">Williamsia herbipolensis</name>
    <dbReference type="NCBI Taxonomy" id="1603258"/>
    <lineage>
        <taxon>Bacteria</taxon>
        <taxon>Bacillati</taxon>
        <taxon>Actinomycetota</taxon>
        <taxon>Actinomycetes</taxon>
        <taxon>Mycobacteriales</taxon>
        <taxon>Nocardiaceae</taxon>
        <taxon>Williamsia</taxon>
    </lineage>
</organism>
<evidence type="ECO:0000313" key="2">
    <source>
        <dbReference type="Proteomes" id="UP001432128"/>
    </source>
</evidence>
<protein>
    <recommendedName>
        <fullName evidence="3">Terminase</fullName>
    </recommendedName>
</protein>
<evidence type="ECO:0000313" key="1">
    <source>
        <dbReference type="EMBL" id="WUM20017.1"/>
    </source>
</evidence>
<keyword evidence="2" id="KW-1185">Reference proteome</keyword>
<dbReference type="Proteomes" id="UP001432128">
    <property type="component" value="Chromosome"/>
</dbReference>
<dbReference type="RefSeq" id="WP_328857437.1">
    <property type="nucleotide sequence ID" value="NZ_CP108021.1"/>
</dbReference>
<sequence>MKITQAERRSWSTRARQFAGELEGQFDLTAGEVVTLVEVCRGITRLDALHEALQDGSLTVEDRFGATVTHPLMVEARLTSATVAKLIGALRVPEIETDATTGEVTAGKRTVRRVHTRPGQYSPGLSVVPG</sequence>
<dbReference type="AlphaFoldDB" id="A0AAU4K1Y4"/>